<evidence type="ECO:0000256" key="9">
    <source>
        <dbReference type="ARBA" id="ARBA00041832"/>
    </source>
</evidence>
<dbReference type="PROSITE" id="PS50305">
    <property type="entry name" value="SIRTUIN"/>
    <property type="match status" value="1"/>
</dbReference>
<dbReference type="GO" id="GO:0005634">
    <property type="term" value="C:nucleus"/>
    <property type="evidence" value="ECO:0007669"/>
    <property type="project" value="TreeGrafter"/>
</dbReference>
<dbReference type="GO" id="GO:0017136">
    <property type="term" value="F:histone deacetylase activity, NAD-dependent"/>
    <property type="evidence" value="ECO:0007669"/>
    <property type="project" value="TreeGrafter"/>
</dbReference>
<reference evidence="14" key="1">
    <citation type="journal article" date="2020" name="J. Eukaryot. Microbiol.">
        <title>De novo Sequencing, Assembly and Annotation of the Transcriptome for the Free-Living Testate Amoeba Arcella intermedia.</title>
        <authorList>
            <person name="Ribeiro G.M."/>
            <person name="Porfirio-Sousa A.L."/>
            <person name="Maurer-Alcala X.X."/>
            <person name="Katz L.A."/>
            <person name="Lahr D.J.G."/>
        </authorList>
    </citation>
    <scope>NUCLEOTIDE SEQUENCE</scope>
</reference>
<feature type="region of interest" description="Disordered" evidence="12">
    <location>
        <begin position="262"/>
        <end position="286"/>
    </location>
</feature>
<dbReference type="SUPFAM" id="SSF52467">
    <property type="entry name" value="DHS-like NAD/FAD-binding domain"/>
    <property type="match status" value="1"/>
</dbReference>
<feature type="binding site" evidence="11">
    <location>
        <position position="139"/>
    </location>
    <ligand>
        <name>Zn(2+)</name>
        <dbReference type="ChEBI" id="CHEBI:29105"/>
    </ligand>
</feature>
<feature type="binding site" evidence="11">
    <location>
        <position position="114"/>
    </location>
    <ligand>
        <name>Zn(2+)</name>
        <dbReference type="ChEBI" id="CHEBI:29105"/>
    </ligand>
</feature>
<dbReference type="InterPro" id="IPR003000">
    <property type="entry name" value="Sirtuin"/>
</dbReference>
<dbReference type="GO" id="GO:0046872">
    <property type="term" value="F:metal ion binding"/>
    <property type="evidence" value="ECO:0007669"/>
    <property type="project" value="UniProtKB-KW"/>
</dbReference>
<evidence type="ECO:0000256" key="11">
    <source>
        <dbReference type="PROSITE-ProRule" id="PRU00236"/>
    </source>
</evidence>
<dbReference type="PANTHER" id="PTHR11085:SF1">
    <property type="entry name" value="NAD-DEPENDENT PROTEIN DEACETYLASE SIRTUIN-7"/>
    <property type="match status" value="1"/>
</dbReference>
<dbReference type="Gene3D" id="2.20.28.200">
    <property type="match status" value="1"/>
</dbReference>
<sequence>MEKVKEVAQILSEAKHLVVYTGAGISTSASIPDYRGPQGLWTQMDQGVQAVALKDLEKTLPTFAHRAVTLLVEEGIVKYVTSTNLDGLHIASGLKEEKLAELHGNAYKESCESCHTNFHRPFDCTKQGTRRDHITGRKCDNCGGNLLDNIVNFGEQLPEDHLENAEKNAKLSDVALVLGSSMLVSPACLLPPKAKTLIIVNLQSTPYDNKAITVRGKTDNFMRHLLKYLRIEGLEFYGGREDWEEEHKEGIAVALQSQKEREEKRTAIEEAKRRNRENGVTVGYNI</sequence>
<dbReference type="AlphaFoldDB" id="A0A6B2LBU1"/>
<keyword evidence="6 11" id="KW-0862">Zinc</keyword>
<evidence type="ECO:0000256" key="12">
    <source>
        <dbReference type="SAM" id="MobiDB-lite"/>
    </source>
</evidence>
<evidence type="ECO:0000256" key="1">
    <source>
        <dbReference type="ARBA" id="ARBA00001947"/>
    </source>
</evidence>
<name>A0A6B2LBU1_9EUKA</name>
<feature type="binding site" evidence="11">
    <location>
        <position position="142"/>
    </location>
    <ligand>
        <name>Zn(2+)</name>
        <dbReference type="ChEBI" id="CHEBI:29105"/>
    </ligand>
</feature>
<evidence type="ECO:0000256" key="5">
    <source>
        <dbReference type="ARBA" id="ARBA00022723"/>
    </source>
</evidence>
<evidence type="ECO:0000256" key="7">
    <source>
        <dbReference type="ARBA" id="ARBA00023027"/>
    </source>
</evidence>
<feature type="binding site" evidence="11">
    <location>
        <position position="111"/>
    </location>
    <ligand>
        <name>Zn(2+)</name>
        <dbReference type="ChEBI" id="CHEBI:29105"/>
    </ligand>
</feature>
<dbReference type="FunFam" id="3.40.50.1220:FF:000038">
    <property type="entry name" value="NAD-dependent protein deacetylase sirtuin-6 isoform X2"/>
    <property type="match status" value="1"/>
</dbReference>
<evidence type="ECO:0000313" key="14">
    <source>
        <dbReference type="EMBL" id="NDV34445.1"/>
    </source>
</evidence>
<protein>
    <recommendedName>
        <fullName evidence="2">protein acetyllysine N-acetyltransferase</fullName>
        <ecNumber evidence="2">2.3.1.286</ecNumber>
    </recommendedName>
    <alternativeName>
        <fullName evidence="10">Regulatory protein SIR2 homolog 7</fullName>
    </alternativeName>
    <alternativeName>
        <fullName evidence="9">SIR2-like protein 7</fullName>
    </alternativeName>
</protein>
<dbReference type="PANTHER" id="PTHR11085">
    <property type="entry name" value="NAD-DEPENDENT PROTEIN DEACYLASE SIRTUIN-5, MITOCHONDRIAL-RELATED"/>
    <property type="match status" value="1"/>
</dbReference>
<dbReference type="Pfam" id="PF02146">
    <property type="entry name" value="SIR2"/>
    <property type="match status" value="1"/>
</dbReference>
<dbReference type="InterPro" id="IPR050134">
    <property type="entry name" value="NAD-dep_sirtuin_deacylases"/>
</dbReference>
<keyword evidence="5 11" id="KW-0479">Metal-binding</keyword>
<evidence type="ECO:0000259" key="13">
    <source>
        <dbReference type="PROSITE" id="PS50305"/>
    </source>
</evidence>
<feature type="domain" description="Deacetylase sirtuin-type" evidence="13">
    <location>
        <begin position="1"/>
        <end position="232"/>
    </location>
</feature>
<evidence type="ECO:0000256" key="4">
    <source>
        <dbReference type="ARBA" id="ARBA00022679"/>
    </source>
</evidence>
<evidence type="ECO:0000256" key="8">
    <source>
        <dbReference type="ARBA" id="ARBA00038170"/>
    </source>
</evidence>
<dbReference type="Gene3D" id="3.40.50.1220">
    <property type="entry name" value="TPP-binding domain"/>
    <property type="match status" value="1"/>
</dbReference>
<comment type="similarity">
    <text evidence="8">Belongs to the sirtuin family. Class IV subfamily.</text>
</comment>
<evidence type="ECO:0000256" key="6">
    <source>
        <dbReference type="ARBA" id="ARBA00022833"/>
    </source>
</evidence>
<dbReference type="EC" id="2.3.1.286" evidence="2"/>
<evidence type="ECO:0000256" key="10">
    <source>
        <dbReference type="ARBA" id="ARBA00043038"/>
    </source>
</evidence>
<keyword evidence="4" id="KW-0808">Transferase</keyword>
<organism evidence="14">
    <name type="scientific">Arcella intermedia</name>
    <dbReference type="NCBI Taxonomy" id="1963864"/>
    <lineage>
        <taxon>Eukaryota</taxon>
        <taxon>Amoebozoa</taxon>
        <taxon>Tubulinea</taxon>
        <taxon>Elardia</taxon>
        <taxon>Arcellinida</taxon>
        <taxon>Sphaerothecina</taxon>
        <taxon>Arcellidae</taxon>
        <taxon>Arcella</taxon>
    </lineage>
</organism>
<keyword evidence="7" id="KW-0520">NAD</keyword>
<feature type="active site" description="Proton acceptor" evidence="11">
    <location>
        <position position="103"/>
    </location>
</feature>
<feature type="compositionally biased region" description="Basic and acidic residues" evidence="12">
    <location>
        <begin position="262"/>
        <end position="272"/>
    </location>
</feature>
<accession>A0A6B2LBU1</accession>
<evidence type="ECO:0000256" key="2">
    <source>
        <dbReference type="ARBA" id="ARBA00012928"/>
    </source>
</evidence>
<proteinExistence type="inferred from homology"/>
<evidence type="ECO:0000256" key="3">
    <source>
        <dbReference type="ARBA" id="ARBA00022553"/>
    </source>
</evidence>
<dbReference type="InterPro" id="IPR026590">
    <property type="entry name" value="Ssirtuin_cat_dom"/>
</dbReference>
<keyword evidence="3" id="KW-0597">Phosphoprotein</keyword>
<comment type="cofactor">
    <cofactor evidence="1">
        <name>Zn(2+)</name>
        <dbReference type="ChEBI" id="CHEBI:29105"/>
    </cofactor>
</comment>
<dbReference type="InterPro" id="IPR029035">
    <property type="entry name" value="DHS-like_NAD/FAD-binding_dom"/>
</dbReference>
<dbReference type="GO" id="GO:0070403">
    <property type="term" value="F:NAD+ binding"/>
    <property type="evidence" value="ECO:0007669"/>
    <property type="project" value="InterPro"/>
</dbReference>
<dbReference type="EMBL" id="GIBP01005476">
    <property type="protein sequence ID" value="NDV34445.1"/>
    <property type="molecule type" value="Transcribed_RNA"/>
</dbReference>